<keyword evidence="2" id="KW-1185">Reference proteome</keyword>
<dbReference type="Proteomes" id="UP000247409">
    <property type="component" value="Unassembled WGS sequence"/>
</dbReference>
<name>A0A2V3IPE9_9FLOR</name>
<evidence type="ECO:0000313" key="2">
    <source>
        <dbReference type="Proteomes" id="UP000247409"/>
    </source>
</evidence>
<sequence length="624" mass="69933">MVGFALFLRHVLALEIPTYTYRDHPLYTRSEYNETRPNPVVMNKYYRYRNKDKLTVSMLFAPNSASYGRLPTLEPLSTTPLDALYIPGSGVDSTEPFVEVHLNYAARVFMLLNGRGLHGKELTNLHSVQGLSSNWSGLFAIRSTHGGRISVGDAQRLGRELFLPSQAAVVESVVEKDAVLTVPHPGSIRVNGLNCSRMTLLFAQVEGEVNGSVRAFEYPGVPEKVVSPMSGEEVETVEVVPNQRCPEWLHDLHVTETRDAEVARAVGEPLVWRSWHSAIDSVYWCYYDHEHGSYPGQYRAMFGYTAWKTADSSTSDGRQDESHEGFKTFVLGLAHEKRIVVVTLHMHLSRGRRFVTRHHTSVVAVVNENWEVLMELHMKQDFGAALVTLWDGRTIGIDKHERMILQELQRRGKRSGRRFNVLKIDDGFPHSVDTRFALNSRTVSEATKGGLLHGIYERWNAQLNTCSWSKRRYVGGGRDEGMSFDVRDAATAIRDVNEVGRDKSVQKLWGASMDRFVRVMGDVEIGVSHCCLDILHGGSGIAQVNLRANGGVFYTDSYLRRVGSGAGGFAVRQFVRDGFEGVVIRGGRYFVTDAWYGAYALTNDSRIGGRRVMNAERAVLGELN</sequence>
<reference evidence="1 2" key="1">
    <citation type="journal article" date="2018" name="Mol. Biol. Evol.">
        <title>Analysis of the draft genome of the red seaweed Gracilariopsis chorda provides insights into genome size evolution in Rhodophyta.</title>
        <authorList>
            <person name="Lee J."/>
            <person name="Yang E.C."/>
            <person name="Graf L."/>
            <person name="Yang J.H."/>
            <person name="Qiu H."/>
            <person name="Zel Zion U."/>
            <person name="Chan C.X."/>
            <person name="Stephens T.G."/>
            <person name="Weber A.P.M."/>
            <person name="Boo G.H."/>
            <person name="Boo S.M."/>
            <person name="Kim K.M."/>
            <person name="Shin Y."/>
            <person name="Jung M."/>
            <person name="Lee S.J."/>
            <person name="Yim H.S."/>
            <person name="Lee J.H."/>
            <person name="Bhattacharya D."/>
            <person name="Yoon H.S."/>
        </authorList>
    </citation>
    <scope>NUCLEOTIDE SEQUENCE [LARGE SCALE GENOMIC DNA]</scope>
    <source>
        <strain evidence="1 2">SKKU-2015</strain>
        <tissue evidence="1">Whole body</tissue>
    </source>
</reference>
<proteinExistence type="predicted"/>
<dbReference type="AlphaFoldDB" id="A0A2V3IPE9"/>
<evidence type="ECO:0000313" key="1">
    <source>
        <dbReference type="EMBL" id="PXF43952.1"/>
    </source>
</evidence>
<dbReference type="OrthoDB" id="10380116at2759"/>
<accession>A0A2V3IPE9</accession>
<dbReference type="EMBL" id="NBIV01000107">
    <property type="protein sequence ID" value="PXF43952.1"/>
    <property type="molecule type" value="Genomic_DNA"/>
</dbReference>
<protein>
    <submittedName>
        <fullName evidence="1">Uncharacterized protein</fullName>
    </submittedName>
</protein>
<gene>
    <name evidence="1" type="ORF">BWQ96_06321</name>
</gene>
<comment type="caution">
    <text evidence="1">The sequence shown here is derived from an EMBL/GenBank/DDBJ whole genome shotgun (WGS) entry which is preliminary data.</text>
</comment>
<organism evidence="1 2">
    <name type="scientific">Gracilariopsis chorda</name>
    <dbReference type="NCBI Taxonomy" id="448386"/>
    <lineage>
        <taxon>Eukaryota</taxon>
        <taxon>Rhodophyta</taxon>
        <taxon>Florideophyceae</taxon>
        <taxon>Rhodymeniophycidae</taxon>
        <taxon>Gracilariales</taxon>
        <taxon>Gracilariaceae</taxon>
        <taxon>Gracilariopsis</taxon>
    </lineage>
</organism>